<dbReference type="EMBL" id="WHVB01000001">
    <property type="protein sequence ID" value="KAF8487236.1"/>
    <property type="molecule type" value="Genomic_DNA"/>
</dbReference>
<accession>A0A9P5TEC3</accession>
<keyword evidence="3" id="KW-1185">Reference proteome</keyword>
<evidence type="ECO:0000313" key="3">
    <source>
        <dbReference type="Proteomes" id="UP000759537"/>
    </source>
</evidence>
<reference evidence="2" key="1">
    <citation type="submission" date="2019-10" db="EMBL/GenBank/DDBJ databases">
        <authorList>
            <consortium name="DOE Joint Genome Institute"/>
            <person name="Kuo A."/>
            <person name="Miyauchi S."/>
            <person name="Kiss E."/>
            <person name="Drula E."/>
            <person name="Kohler A."/>
            <person name="Sanchez-Garcia M."/>
            <person name="Andreopoulos B."/>
            <person name="Barry K.W."/>
            <person name="Bonito G."/>
            <person name="Buee M."/>
            <person name="Carver A."/>
            <person name="Chen C."/>
            <person name="Cichocki N."/>
            <person name="Clum A."/>
            <person name="Culley D."/>
            <person name="Crous P.W."/>
            <person name="Fauchery L."/>
            <person name="Girlanda M."/>
            <person name="Hayes R."/>
            <person name="Keri Z."/>
            <person name="LaButti K."/>
            <person name="Lipzen A."/>
            <person name="Lombard V."/>
            <person name="Magnuson J."/>
            <person name="Maillard F."/>
            <person name="Morin E."/>
            <person name="Murat C."/>
            <person name="Nolan M."/>
            <person name="Ohm R."/>
            <person name="Pangilinan J."/>
            <person name="Pereira M."/>
            <person name="Perotto S."/>
            <person name="Peter M."/>
            <person name="Riley R."/>
            <person name="Sitrit Y."/>
            <person name="Stielow B."/>
            <person name="Szollosi G."/>
            <person name="Zifcakova L."/>
            <person name="Stursova M."/>
            <person name="Spatafora J.W."/>
            <person name="Tedersoo L."/>
            <person name="Vaario L.-M."/>
            <person name="Yamada A."/>
            <person name="Yan M."/>
            <person name="Wang P."/>
            <person name="Xu J."/>
            <person name="Bruns T."/>
            <person name="Baldrian P."/>
            <person name="Vilgalys R."/>
            <person name="Henrissat B."/>
            <person name="Grigoriev I.V."/>
            <person name="Hibbett D."/>
            <person name="Nagy L.G."/>
            <person name="Martin F.M."/>
        </authorList>
    </citation>
    <scope>NUCLEOTIDE SEQUENCE</scope>
    <source>
        <strain evidence="2">Prilba</strain>
    </source>
</reference>
<organism evidence="2 3">
    <name type="scientific">Russula ochroleuca</name>
    <dbReference type="NCBI Taxonomy" id="152965"/>
    <lineage>
        <taxon>Eukaryota</taxon>
        <taxon>Fungi</taxon>
        <taxon>Dikarya</taxon>
        <taxon>Basidiomycota</taxon>
        <taxon>Agaricomycotina</taxon>
        <taxon>Agaricomycetes</taxon>
        <taxon>Russulales</taxon>
        <taxon>Russulaceae</taxon>
        <taxon>Russula</taxon>
    </lineage>
</organism>
<reference evidence="2" key="2">
    <citation type="journal article" date="2020" name="Nat. Commun.">
        <title>Large-scale genome sequencing of mycorrhizal fungi provides insights into the early evolution of symbiotic traits.</title>
        <authorList>
            <person name="Miyauchi S."/>
            <person name="Kiss E."/>
            <person name="Kuo A."/>
            <person name="Drula E."/>
            <person name="Kohler A."/>
            <person name="Sanchez-Garcia M."/>
            <person name="Morin E."/>
            <person name="Andreopoulos B."/>
            <person name="Barry K.W."/>
            <person name="Bonito G."/>
            <person name="Buee M."/>
            <person name="Carver A."/>
            <person name="Chen C."/>
            <person name="Cichocki N."/>
            <person name="Clum A."/>
            <person name="Culley D."/>
            <person name="Crous P.W."/>
            <person name="Fauchery L."/>
            <person name="Girlanda M."/>
            <person name="Hayes R.D."/>
            <person name="Keri Z."/>
            <person name="LaButti K."/>
            <person name="Lipzen A."/>
            <person name="Lombard V."/>
            <person name="Magnuson J."/>
            <person name="Maillard F."/>
            <person name="Murat C."/>
            <person name="Nolan M."/>
            <person name="Ohm R.A."/>
            <person name="Pangilinan J."/>
            <person name="Pereira M.F."/>
            <person name="Perotto S."/>
            <person name="Peter M."/>
            <person name="Pfister S."/>
            <person name="Riley R."/>
            <person name="Sitrit Y."/>
            <person name="Stielow J.B."/>
            <person name="Szollosi G."/>
            <person name="Zifcakova L."/>
            <person name="Stursova M."/>
            <person name="Spatafora J.W."/>
            <person name="Tedersoo L."/>
            <person name="Vaario L.M."/>
            <person name="Yamada A."/>
            <person name="Yan M."/>
            <person name="Wang P."/>
            <person name="Xu J."/>
            <person name="Bruns T."/>
            <person name="Baldrian P."/>
            <person name="Vilgalys R."/>
            <person name="Dunand C."/>
            <person name="Henrissat B."/>
            <person name="Grigoriev I.V."/>
            <person name="Hibbett D."/>
            <person name="Nagy L.G."/>
            <person name="Martin F.M."/>
        </authorList>
    </citation>
    <scope>NUCLEOTIDE SEQUENCE</scope>
    <source>
        <strain evidence="2">Prilba</strain>
    </source>
</reference>
<evidence type="ECO:0000256" key="1">
    <source>
        <dbReference type="SAM" id="MobiDB-lite"/>
    </source>
</evidence>
<protein>
    <submittedName>
        <fullName evidence="2">Uncharacterized protein</fullName>
    </submittedName>
</protein>
<dbReference type="AlphaFoldDB" id="A0A9P5TEC3"/>
<evidence type="ECO:0000313" key="2">
    <source>
        <dbReference type="EMBL" id="KAF8487236.1"/>
    </source>
</evidence>
<comment type="caution">
    <text evidence="2">The sequence shown here is derived from an EMBL/GenBank/DDBJ whole genome shotgun (WGS) entry which is preliminary data.</text>
</comment>
<proteinExistence type="predicted"/>
<name>A0A9P5TEC3_9AGAM</name>
<sequence>MAPEPPLERAQGNLNAAMVMADLTLCRAADCPTTRRLLILEAMAWRSGLCPVPPRTPSKRLDPNKLLWANMYPFPLAPPSPPEQGGHVPLQNLRPASRQSTSPTLERRRRDLDILCTLSHYTRGAPEISIPVRAQSTRPISSPYRHNLPYVEIFALQSWSGGLETLDPDLARIWKRPSNHRRDLSGGEHNHPWLSGTTVPMSVYENGSIDQTKALLRIFDALAISVGLRSYDPIFLLAPHTVQCLTAWITSVSTSQELEGLYPLTANSTRLSPESNVERLQMFDFVPESQRVV</sequence>
<dbReference type="Proteomes" id="UP000759537">
    <property type="component" value="Unassembled WGS sequence"/>
</dbReference>
<gene>
    <name evidence="2" type="ORF">DFH94DRAFT_678277</name>
</gene>
<feature type="region of interest" description="Disordered" evidence="1">
    <location>
        <begin position="78"/>
        <end position="106"/>
    </location>
</feature>